<organism evidence="2 3">
    <name type="scientific">Protopolystoma xenopodis</name>
    <dbReference type="NCBI Taxonomy" id="117903"/>
    <lineage>
        <taxon>Eukaryota</taxon>
        <taxon>Metazoa</taxon>
        <taxon>Spiralia</taxon>
        <taxon>Lophotrochozoa</taxon>
        <taxon>Platyhelminthes</taxon>
        <taxon>Monogenea</taxon>
        <taxon>Polyopisthocotylea</taxon>
        <taxon>Polystomatidea</taxon>
        <taxon>Polystomatidae</taxon>
        <taxon>Protopolystoma</taxon>
    </lineage>
</organism>
<evidence type="ECO:0000313" key="3">
    <source>
        <dbReference type="Proteomes" id="UP000784294"/>
    </source>
</evidence>
<gene>
    <name evidence="2" type="ORF">PXEA_LOCUS31610</name>
</gene>
<dbReference type="AlphaFoldDB" id="A0A3S5AUP0"/>
<dbReference type="EMBL" id="CAAALY010257104">
    <property type="protein sequence ID" value="VEL38170.1"/>
    <property type="molecule type" value="Genomic_DNA"/>
</dbReference>
<name>A0A3S5AUP0_9PLAT</name>
<feature type="region of interest" description="Disordered" evidence="1">
    <location>
        <begin position="1"/>
        <end position="21"/>
    </location>
</feature>
<feature type="compositionally biased region" description="Polar residues" evidence="1">
    <location>
        <begin position="12"/>
        <end position="21"/>
    </location>
</feature>
<evidence type="ECO:0000256" key="1">
    <source>
        <dbReference type="SAM" id="MobiDB-lite"/>
    </source>
</evidence>
<accession>A0A3S5AUP0</accession>
<dbReference type="Proteomes" id="UP000784294">
    <property type="component" value="Unassembled WGS sequence"/>
</dbReference>
<evidence type="ECO:0000313" key="2">
    <source>
        <dbReference type="EMBL" id="VEL38170.1"/>
    </source>
</evidence>
<comment type="caution">
    <text evidence="2">The sequence shown here is derived from an EMBL/GenBank/DDBJ whole genome shotgun (WGS) entry which is preliminary data.</text>
</comment>
<sequence length="113" mass="12663">MRSCRPEAPVDGQQSVPTSPANAELDWTQAYMQFTPVMTSLCSRQKTTRLKLWVMAQPERAKRQKVRRELGHNQTAETHLGLGTLGNWPAGPCLPSSRSVQAVTVAHRLITYF</sequence>
<keyword evidence="3" id="KW-1185">Reference proteome</keyword>
<protein>
    <submittedName>
        <fullName evidence="2">Uncharacterized protein</fullName>
    </submittedName>
</protein>
<proteinExistence type="predicted"/>
<reference evidence="2" key="1">
    <citation type="submission" date="2018-11" db="EMBL/GenBank/DDBJ databases">
        <authorList>
            <consortium name="Pathogen Informatics"/>
        </authorList>
    </citation>
    <scope>NUCLEOTIDE SEQUENCE</scope>
</reference>